<sequence>MSTVMPSAQDVNQLNRMNMRYPILVFLITSLVACDSAYDAKKVAARYCDCMRNNGSPENFEKASEICGDRFKAENRYLKLYSVDMRDRVLNNKISNETRDSVKSFVGTFINHTNTQCCEETLACPDSANVK</sequence>
<accession>A0A364XXU5</accession>
<dbReference type="AlphaFoldDB" id="A0A364XXU5"/>
<evidence type="ECO:0000313" key="1">
    <source>
        <dbReference type="EMBL" id="RAV99278.1"/>
    </source>
</evidence>
<reference evidence="1 2" key="1">
    <citation type="submission" date="2018-06" db="EMBL/GenBank/DDBJ databases">
        <title>Chryseolinea flavus sp. nov., a member of the phylum Bacteroidetes isolated from soil.</title>
        <authorList>
            <person name="Li Y."/>
            <person name="Wang J."/>
        </authorList>
    </citation>
    <scope>NUCLEOTIDE SEQUENCE [LARGE SCALE GENOMIC DNA]</scope>
    <source>
        <strain evidence="1 2">SDU1-6</strain>
    </source>
</reference>
<organism evidence="1 2">
    <name type="scientific">Pseudochryseolinea flava</name>
    <dbReference type="NCBI Taxonomy" id="2059302"/>
    <lineage>
        <taxon>Bacteria</taxon>
        <taxon>Pseudomonadati</taxon>
        <taxon>Bacteroidota</taxon>
        <taxon>Cytophagia</taxon>
        <taxon>Cytophagales</taxon>
        <taxon>Fulvivirgaceae</taxon>
        <taxon>Pseudochryseolinea</taxon>
    </lineage>
</organism>
<protein>
    <submittedName>
        <fullName evidence="1">Uncharacterized protein</fullName>
    </submittedName>
</protein>
<comment type="caution">
    <text evidence="1">The sequence shown here is derived from an EMBL/GenBank/DDBJ whole genome shotgun (WGS) entry which is preliminary data.</text>
</comment>
<keyword evidence="2" id="KW-1185">Reference proteome</keyword>
<gene>
    <name evidence="1" type="ORF">DQQ10_20515</name>
</gene>
<proteinExistence type="predicted"/>
<dbReference type="Proteomes" id="UP000251889">
    <property type="component" value="Unassembled WGS sequence"/>
</dbReference>
<dbReference type="EMBL" id="QMFY01000012">
    <property type="protein sequence ID" value="RAV99278.1"/>
    <property type="molecule type" value="Genomic_DNA"/>
</dbReference>
<evidence type="ECO:0000313" key="2">
    <source>
        <dbReference type="Proteomes" id="UP000251889"/>
    </source>
</evidence>
<name>A0A364XXU5_9BACT</name>